<evidence type="ECO:0000256" key="1">
    <source>
        <dbReference type="ARBA" id="ARBA00005187"/>
    </source>
</evidence>
<feature type="domain" description="Glutamine amidotransferase type-2" evidence="7">
    <location>
        <begin position="2"/>
        <end position="212"/>
    </location>
</feature>
<keyword evidence="4" id="KW-0547">Nucleotide-binding</keyword>
<sequence length="625" mass="72205">MSLLYGIFDKNLNNVVPKMEEMYRGIQHLPHVKHQFFAKDYFSTGHLLTYNTPESLFEVQPQFLSEQQIIFTSTGRLDNREDLAKRLDLKLHAQLSDGELIKKAYLKWGKESPRYLRGDWSFVCYHILEEELFLARDHHGYTSLYYFLDGEQFAFSSSAKAIFALKSFTKEINVEVFVKKLIIWKFDEIKGQLSYKNLNCLPPAHTLTFKNGQISLQRYWFPENVSLRLYKKPTLYAEELREIFQEAVRVRLRSYKPVSSMLSGGFDSSSVTSMAASILAKEGKRLTTFSHIPFYKEKVAQENFEHYFPDESKNILATAQHAGNIDPILLTSENISPIEGFIKAFDNDDNLFHAACNAFWLVDLSAQAAKNGFGTLLSGEMGNATISYTGLDYLLPINHSVYLKNPIQLLKRIVKPLLIKHYPTYYASKNKTLLSYIDKNYLSENILKEWHIIEDINNNNRNFIPYFPTSKAGMLRILDIGNNPRCLSGAVDGHTHGFEYRDPTGDVNVIEYCLSIPNHAFFDKNLNTKDIFKTMMNGILPDQVLFEKKKGLQASDVRHRVLNDKTRVNDLLSQLEQSSQVKELINTTKLKQNWQRIQTEEITNILDIQTFVKGLMFGYFVWKKN</sequence>
<dbReference type="Proteomes" id="UP000002875">
    <property type="component" value="Chromosome"/>
</dbReference>
<name>A0ABM5MZ11_EMTOG</name>
<dbReference type="SUPFAM" id="SSF52402">
    <property type="entry name" value="Adenine nucleotide alpha hydrolases-like"/>
    <property type="match status" value="1"/>
</dbReference>
<dbReference type="RefSeq" id="WP_015028110.1">
    <property type="nucleotide sequence ID" value="NC_018748.1"/>
</dbReference>
<comment type="pathway">
    <text evidence="1">Amino-acid biosynthesis; L-asparagine biosynthesis; L-asparagine from L-aspartate (L-Gln route): step 1/1.</text>
</comment>
<organism evidence="8 9">
    <name type="scientific">Emticicia oligotrophica (strain DSM 17448 / CIP 109782 / MTCC 6937 / GPTSA100-15)</name>
    <dbReference type="NCBI Taxonomy" id="929562"/>
    <lineage>
        <taxon>Bacteria</taxon>
        <taxon>Pseudomonadati</taxon>
        <taxon>Bacteroidota</taxon>
        <taxon>Cytophagia</taxon>
        <taxon>Cytophagales</taxon>
        <taxon>Leadbetterellaceae</taxon>
        <taxon>Emticicia</taxon>
    </lineage>
</organism>
<dbReference type="Gene3D" id="3.40.50.620">
    <property type="entry name" value="HUPs"/>
    <property type="match status" value="1"/>
</dbReference>
<evidence type="ECO:0000259" key="7">
    <source>
        <dbReference type="PROSITE" id="PS51278"/>
    </source>
</evidence>
<dbReference type="InterPro" id="IPR051786">
    <property type="entry name" value="ASN_synthetase/amidase"/>
</dbReference>
<dbReference type="EC" id="6.3.5.4" evidence="3"/>
<dbReference type="InterPro" id="IPR006426">
    <property type="entry name" value="Asn_synth_AEB"/>
</dbReference>
<dbReference type="PANTHER" id="PTHR43284">
    <property type="entry name" value="ASPARAGINE SYNTHETASE (GLUTAMINE-HYDROLYZING)"/>
    <property type="match status" value="1"/>
</dbReference>
<dbReference type="Gene3D" id="3.60.20.10">
    <property type="entry name" value="Glutamine Phosphoribosylpyrophosphate, subunit 1, domain 1"/>
    <property type="match status" value="1"/>
</dbReference>
<dbReference type="InterPro" id="IPR001962">
    <property type="entry name" value="Asn_synthase"/>
</dbReference>
<keyword evidence="5" id="KW-0067">ATP-binding</keyword>
<dbReference type="InterPro" id="IPR014729">
    <property type="entry name" value="Rossmann-like_a/b/a_fold"/>
</dbReference>
<proteinExistence type="inferred from homology"/>
<dbReference type="SUPFAM" id="SSF56235">
    <property type="entry name" value="N-terminal nucleophile aminohydrolases (Ntn hydrolases)"/>
    <property type="match status" value="1"/>
</dbReference>
<evidence type="ECO:0000256" key="2">
    <source>
        <dbReference type="ARBA" id="ARBA00005752"/>
    </source>
</evidence>
<reference evidence="8 9" key="1">
    <citation type="submission" date="2011-07" db="EMBL/GenBank/DDBJ databases">
        <title>The complete genome of chromosome of Emticicia oligotrophica DSM 17448.</title>
        <authorList>
            <consortium name="US DOE Joint Genome Institute (JGI-PGF)"/>
            <person name="Lucas S."/>
            <person name="Han J."/>
            <person name="Lapidus A."/>
            <person name="Bruce D."/>
            <person name="Goodwin L."/>
            <person name="Pitluck S."/>
            <person name="Peters L."/>
            <person name="Kyrpides N."/>
            <person name="Mavromatis K."/>
            <person name="Ivanova N."/>
            <person name="Ovchinnikova G."/>
            <person name="Teshima H."/>
            <person name="Detter J.C."/>
            <person name="Tapia R."/>
            <person name="Han C."/>
            <person name="Land M."/>
            <person name="Hauser L."/>
            <person name="Markowitz V."/>
            <person name="Cheng J.-F."/>
            <person name="Hugenholtz P."/>
            <person name="Woyke T."/>
            <person name="Wu D."/>
            <person name="Tindall B."/>
            <person name="Pomrenke H."/>
            <person name="Brambilla E."/>
            <person name="Klenk H.-P."/>
            <person name="Eisen J.A."/>
        </authorList>
    </citation>
    <scope>NUCLEOTIDE SEQUENCE [LARGE SCALE GENOMIC DNA]</scope>
    <source>
        <strain evidence="8 9">DSM 17448</strain>
    </source>
</reference>
<protein>
    <recommendedName>
        <fullName evidence="3">asparagine synthase (glutamine-hydrolyzing)</fullName>
        <ecNumber evidence="3">6.3.5.4</ecNumber>
    </recommendedName>
</protein>
<dbReference type="InterPro" id="IPR029055">
    <property type="entry name" value="Ntn_hydrolases_N"/>
</dbReference>
<gene>
    <name evidence="8" type="ordered locus">Emtol_1261</name>
</gene>
<dbReference type="Pfam" id="PF13537">
    <property type="entry name" value="GATase_7"/>
    <property type="match status" value="1"/>
</dbReference>
<evidence type="ECO:0000313" key="9">
    <source>
        <dbReference type="Proteomes" id="UP000002875"/>
    </source>
</evidence>
<evidence type="ECO:0000256" key="3">
    <source>
        <dbReference type="ARBA" id="ARBA00012737"/>
    </source>
</evidence>
<keyword evidence="9" id="KW-1185">Reference proteome</keyword>
<dbReference type="PANTHER" id="PTHR43284:SF1">
    <property type="entry name" value="ASPARAGINE SYNTHETASE"/>
    <property type="match status" value="1"/>
</dbReference>
<dbReference type="InterPro" id="IPR017932">
    <property type="entry name" value="GATase_2_dom"/>
</dbReference>
<evidence type="ECO:0000256" key="6">
    <source>
        <dbReference type="ARBA" id="ARBA00048741"/>
    </source>
</evidence>
<comment type="catalytic activity">
    <reaction evidence="6">
        <text>L-aspartate + L-glutamine + ATP + H2O = L-asparagine + L-glutamate + AMP + diphosphate + H(+)</text>
        <dbReference type="Rhea" id="RHEA:12228"/>
        <dbReference type="ChEBI" id="CHEBI:15377"/>
        <dbReference type="ChEBI" id="CHEBI:15378"/>
        <dbReference type="ChEBI" id="CHEBI:29985"/>
        <dbReference type="ChEBI" id="CHEBI:29991"/>
        <dbReference type="ChEBI" id="CHEBI:30616"/>
        <dbReference type="ChEBI" id="CHEBI:33019"/>
        <dbReference type="ChEBI" id="CHEBI:58048"/>
        <dbReference type="ChEBI" id="CHEBI:58359"/>
        <dbReference type="ChEBI" id="CHEBI:456215"/>
        <dbReference type="EC" id="6.3.5.4"/>
    </reaction>
</comment>
<evidence type="ECO:0000256" key="5">
    <source>
        <dbReference type="ARBA" id="ARBA00022840"/>
    </source>
</evidence>
<accession>A0ABM5MZ11</accession>
<dbReference type="Pfam" id="PF00733">
    <property type="entry name" value="Asn_synthase"/>
    <property type="match status" value="2"/>
</dbReference>
<evidence type="ECO:0000256" key="4">
    <source>
        <dbReference type="ARBA" id="ARBA00022741"/>
    </source>
</evidence>
<dbReference type="PIRSF" id="PIRSF001589">
    <property type="entry name" value="Asn_synthetase_glu-h"/>
    <property type="match status" value="1"/>
</dbReference>
<comment type="similarity">
    <text evidence="2">Belongs to the asparagine synthetase family.</text>
</comment>
<evidence type="ECO:0000313" key="8">
    <source>
        <dbReference type="EMBL" id="AFK02410.1"/>
    </source>
</evidence>
<dbReference type="EMBL" id="CP002961">
    <property type="protein sequence ID" value="AFK02410.1"/>
    <property type="molecule type" value="Genomic_DNA"/>
</dbReference>
<dbReference type="PROSITE" id="PS51278">
    <property type="entry name" value="GATASE_TYPE_2"/>
    <property type="match status" value="1"/>
</dbReference>